<evidence type="ECO:0000256" key="3">
    <source>
        <dbReference type="ARBA" id="ARBA00022490"/>
    </source>
</evidence>
<dbReference type="GO" id="GO:0007165">
    <property type="term" value="P:signal transduction"/>
    <property type="evidence" value="ECO:0007669"/>
    <property type="project" value="InterPro"/>
</dbReference>
<proteinExistence type="predicted"/>
<dbReference type="Proteomes" id="UP000241769">
    <property type="component" value="Unassembled WGS sequence"/>
</dbReference>
<feature type="compositionally biased region" description="Pro residues" evidence="5">
    <location>
        <begin position="561"/>
        <end position="597"/>
    </location>
</feature>
<dbReference type="InterPro" id="IPR001849">
    <property type="entry name" value="PH_domain"/>
</dbReference>
<evidence type="ECO:0000256" key="6">
    <source>
        <dbReference type="SAM" id="Phobius"/>
    </source>
</evidence>
<evidence type="ECO:0000256" key="5">
    <source>
        <dbReference type="SAM" id="MobiDB-lite"/>
    </source>
</evidence>
<comment type="function">
    <text evidence="4">Rho GTPase-activating protein involved in the signal transduction pathway.</text>
</comment>
<dbReference type="SUPFAM" id="SSF50729">
    <property type="entry name" value="PH domain-like"/>
    <property type="match status" value="1"/>
</dbReference>
<evidence type="ECO:0008006" key="11">
    <source>
        <dbReference type="Google" id="ProtNLM"/>
    </source>
</evidence>
<organism evidence="9 10">
    <name type="scientific">Planoprotostelium fungivorum</name>
    <dbReference type="NCBI Taxonomy" id="1890364"/>
    <lineage>
        <taxon>Eukaryota</taxon>
        <taxon>Amoebozoa</taxon>
        <taxon>Evosea</taxon>
        <taxon>Variosea</taxon>
        <taxon>Cavosteliida</taxon>
        <taxon>Cavosteliaceae</taxon>
        <taxon>Planoprotostelium</taxon>
    </lineage>
</organism>
<feature type="compositionally biased region" description="Pro residues" evidence="5">
    <location>
        <begin position="523"/>
        <end position="554"/>
    </location>
</feature>
<feature type="transmembrane region" description="Helical" evidence="6">
    <location>
        <begin position="808"/>
        <end position="827"/>
    </location>
</feature>
<dbReference type="GO" id="GO:0005737">
    <property type="term" value="C:cytoplasm"/>
    <property type="evidence" value="ECO:0007669"/>
    <property type="project" value="UniProtKB-SubCell"/>
</dbReference>
<keyword evidence="6" id="KW-1133">Transmembrane helix</keyword>
<feature type="transmembrane region" description="Helical" evidence="6">
    <location>
        <begin position="1011"/>
        <end position="1032"/>
    </location>
</feature>
<feature type="region of interest" description="Disordered" evidence="5">
    <location>
        <begin position="496"/>
        <end position="629"/>
    </location>
</feature>
<dbReference type="Gene3D" id="1.10.555.10">
    <property type="entry name" value="Rho GTPase activation protein"/>
    <property type="match status" value="1"/>
</dbReference>
<feature type="transmembrane region" description="Helical" evidence="6">
    <location>
        <begin position="847"/>
        <end position="870"/>
    </location>
</feature>
<dbReference type="STRING" id="1890364.A0A2P6NF25"/>
<evidence type="ECO:0000259" key="7">
    <source>
        <dbReference type="PROSITE" id="PS50003"/>
    </source>
</evidence>
<feature type="transmembrane region" description="Helical" evidence="6">
    <location>
        <begin position="1101"/>
        <end position="1123"/>
    </location>
</feature>
<evidence type="ECO:0000313" key="10">
    <source>
        <dbReference type="Proteomes" id="UP000241769"/>
    </source>
</evidence>
<protein>
    <recommendedName>
        <fullName evidence="11">Rho-GAP domain-containing protein</fullName>
    </recommendedName>
</protein>
<keyword evidence="6" id="KW-0472">Membrane</keyword>
<dbReference type="SUPFAM" id="SSF48350">
    <property type="entry name" value="GTPase activation domain, GAP"/>
    <property type="match status" value="1"/>
</dbReference>
<keyword evidence="6" id="KW-0812">Transmembrane</keyword>
<evidence type="ECO:0000256" key="1">
    <source>
        <dbReference type="ARBA" id="ARBA00004496"/>
    </source>
</evidence>
<sequence length="1159" mass="126510">MPTSVTPPAIRIQINVSILPDNGSHSTSTYHTAVSREQQSQIFMHVNFAKITAGKISNVSHFHRLEVDPSRPVGSVINQLITAFKLTKKDEWFFRTLTVNPTTGAANPSAKISSCLTFRDQGINDGSHIGLFPVEPLEEDLFSVLSTGSTKEGQLTRSFLSGKTKSGSQKRYFLLTSVRPGVLYCYEKKAPTAKPSSVHVLDYFESLTHRKVEWDSNLELRLKKKESFSGPGKGDLILTADSTKEAAGWNKILKKETYPHIGAVVFGRSLYALHNRGLTKDGVPDILTKCIQAVESRGLTVQGIMRESASSVAVEEVVNQIDDGIPISFTGVADPHTVGGVMKLFLKRLPDPLFTFDKFDAFSAAARDVDPERIIQLCVALPVLNQCCLKVLLSFIDKILAHSKVNLMETQAVATVFAPNVLRPRAEGDLMSTTNTTTTIFQTVIENRHRIPWVTDLNVTTESEKPYASPPTVAPQGTLKEMGRAVSIQSTAGYSTTTVDLPGGTPPPAVPTPHLASSYNALQPPPALIVPPSHDLPPPPGLELPPSFDLPPPAHTLDTLPTPPSFHAPPELPTPPGFSSLPAPPGFSSLPPPPGLSVPPGLSPSSSSSQLNSGLPPPPPMSQPHSVEQELASLKIEHQRALAKIQEYERRFEGVVGIETPLFIQSSSATRTISERKLLAFSSIGVNCICMGEPVFWARGLLHIHSQITNHVTWSVVIQANIPFPVFQIANEHIMSNGGWKSFKLSTMLPTLTDTSDLYTQLNRLKQSRKLASEKTLWNAPLTTSVSFLEASIQCAVDTSTWLIRHHLLAFLSVFLIISTFLISLRVPGAHQPYVSVIFDEIYIHGWWLLLGVLSSVGLGTGLHTFVLYLGPFIAKVTLAAHACNSVEFSTMGPNSFLCPENPNPDYILSSNMFVSLLQILKVVQLEALMWGVGTAIGELPPYFVARAAGVKSAEIEEVEQTKNETIQSASGNSFSSIIAKGKVMAFSLLENLGFFGILFFASVPNPLFDLAGITCGHFLVPFWTFFGATLIGKAFIKAHIQTIFVIVMCSDTMLRLGIELIHWFVPFLSKSIESAITKQKNNFQASSAHHHVVTKSWLSVAWDVVLAIMILYFLTSIINSTAQNHSVAKLDRQIETLSGVHTSAKQQKSPRGKGKKQR</sequence>
<dbReference type="EMBL" id="MDYQ01000100">
    <property type="protein sequence ID" value="PRP82560.1"/>
    <property type="molecule type" value="Genomic_DNA"/>
</dbReference>
<keyword evidence="3" id="KW-0963">Cytoplasm</keyword>
<dbReference type="AlphaFoldDB" id="A0A2P6NF25"/>
<dbReference type="InParanoid" id="A0A2P6NF25"/>
<dbReference type="PROSITE" id="PS50003">
    <property type="entry name" value="PH_DOMAIN"/>
    <property type="match status" value="1"/>
</dbReference>
<dbReference type="Pfam" id="PF00620">
    <property type="entry name" value="RhoGAP"/>
    <property type="match status" value="1"/>
</dbReference>
<name>A0A2P6NF25_9EUKA</name>
<evidence type="ECO:0000256" key="2">
    <source>
        <dbReference type="ARBA" id="ARBA00022468"/>
    </source>
</evidence>
<feature type="domain" description="Rho-GAP" evidence="8">
    <location>
        <begin position="268"/>
        <end position="452"/>
    </location>
</feature>
<dbReference type="CDD" id="cd00159">
    <property type="entry name" value="RhoGAP"/>
    <property type="match status" value="1"/>
</dbReference>
<comment type="caution">
    <text evidence="9">The sequence shown here is derived from an EMBL/GenBank/DDBJ whole genome shotgun (WGS) entry which is preliminary data.</text>
</comment>
<dbReference type="PANTHER" id="PTHR23176:SF130">
    <property type="entry name" value="RHO GTPASE-ACTIVATING PROTEIN GACEE"/>
    <property type="match status" value="1"/>
</dbReference>
<dbReference type="SMART" id="SM00233">
    <property type="entry name" value="PH"/>
    <property type="match status" value="1"/>
</dbReference>
<dbReference type="SMART" id="SM00324">
    <property type="entry name" value="RhoGAP"/>
    <property type="match status" value="1"/>
</dbReference>
<dbReference type="OrthoDB" id="2016540at2759"/>
<dbReference type="InterPro" id="IPR000198">
    <property type="entry name" value="RhoGAP_dom"/>
</dbReference>
<dbReference type="InterPro" id="IPR050729">
    <property type="entry name" value="Rho-GAP"/>
</dbReference>
<evidence type="ECO:0000313" key="9">
    <source>
        <dbReference type="EMBL" id="PRP82560.1"/>
    </source>
</evidence>
<feature type="transmembrane region" description="Helical" evidence="6">
    <location>
        <begin position="984"/>
        <end position="1005"/>
    </location>
</feature>
<dbReference type="PANTHER" id="PTHR23176">
    <property type="entry name" value="RHO/RAC/CDC GTPASE-ACTIVATING PROTEIN"/>
    <property type="match status" value="1"/>
</dbReference>
<feature type="domain" description="PH" evidence="7">
    <location>
        <begin position="148"/>
        <end position="258"/>
    </location>
</feature>
<gene>
    <name evidence="9" type="ORF">PROFUN_04865</name>
</gene>
<dbReference type="InterPro" id="IPR008936">
    <property type="entry name" value="Rho_GTPase_activation_prot"/>
</dbReference>
<keyword evidence="2" id="KW-0343">GTPase activation</keyword>
<feature type="compositionally biased region" description="Low complexity" evidence="5">
    <location>
        <begin position="598"/>
        <end position="614"/>
    </location>
</feature>
<evidence type="ECO:0000259" key="8">
    <source>
        <dbReference type="PROSITE" id="PS50238"/>
    </source>
</evidence>
<evidence type="ECO:0000256" key="4">
    <source>
        <dbReference type="ARBA" id="ARBA00037092"/>
    </source>
</evidence>
<dbReference type="GO" id="GO:0005096">
    <property type="term" value="F:GTPase activator activity"/>
    <property type="evidence" value="ECO:0007669"/>
    <property type="project" value="UniProtKB-KW"/>
</dbReference>
<dbReference type="PROSITE" id="PS50238">
    <property type="entry name" value="RHOGAP"/>
    <property type="match status" value="1"/>
</dbReference>
<feature type="transmembrane region" description="Helical" evidence="6">
    <location>
        <begin position="1044"/>
        <end position="1066"/>
    </location>
</feature>
<comment type="subcellular location">
    <subcellularLocation>
        <location evidence="1">Cytoplasm</location>
    </subcellularLocation>
</comment>
<accession>A0A2P6NF25</accession>
<keyword evidence="10" id="KW-1185">Reference proteome</keyword>
<reference evidence="9 10" key="1">
    <citation type="journal article" date="2018" name="Genome Biol. Evol.">
        <title>Multiple Roots of Fruiting Body Formation in Amoebozoa.</title>
        <authorList>
            <person name="Hillmann F."/>
            <person name="Forbes G."/>
            <person name="Novohradska S."/>
            <person name="Ferling I."/>
            <person name="Riege K."/>
            <person name="Groth M."/>
            <person name="Westermann M."/>
            <person name="Marz M."/>
            <person name="Spaller T."/>
            <person name="Winckler T."/>
            <person name="Schaap P."/>
            <person name="Glockner G."/>
        </authorList>
    </citation>
    <scope>NUCLEOTIDE SEQUENCE [LARGE SCALE GENOMIC DNA]</scope>
    <source>
        <strain evidence="9 10">Jena</strain>
    </source>
</reference>